<feature type="binding site" evidence="7">
    <location>
        <position position="184"/>
    </location>
    <ligand>
        <name>FAD</name>
        <dbReference type="ChEBI" id="CHEBI:57692"/>
    </ligand>
</feature>
<feature type="domain" description="FAD dependent oxidoreductase" evidence="8">
    <location>
        <begin position="3"/>
        <end position="321"/>
    </location>
</feature>
<evidence type="ECO:0000256" key="3">
    <source>
        <dbReference type="ARBA" id="ARBA00006730"/>
    </source>
</evidence>
<dbReference type="InterPro" id="IPR023209">
    <property type="entry name" value="DAO"/>
</dbReference>
<evidence type="ECO:0000256" key="7">
    <source>
        <dbReference type="PIRSR" id="PIRSR000189-1"/>
    </source>
</evidence>
<evidence type="ECO:0000313" key="10">
    <source>
        <dbReference type="Proteomes" id="UP000053240"/>
    </source>
</evidence>
<keyword evidence="5 7" id="KW-0274">FAD</keyword>
<protein>
    <submittedName>
        <fullName evidence="9">D-aspartate oxidase</fullName>
    </submittedName>
</protein>
<dbReference type="FunCoup" id="A0A0N1ICY8">
    <property type="interactions" value="136"/>
</dbReference>
<dbReference type="GO" id="GO:0005782">
    <property type="term" value="C:peroxisomal matrix"/>
    <property type="evidence" value="ECO:0007669"/>
    <property type="project" value="UniProtKB-SubCell"/>
</dbReference>
<dbReference type="InterPro" id="IPR006076">
    <property type="entry name" value="FAD-dep_OxRdtase"/>
</dbReference>
<comment type="cofactor">
    <cofactor evidence="1 7">
        <name>FAD</name>
        <dbReference type="ChEBI" id="CHEBI:57692"/>
    </cofactor>
</comment>
<comment type="similarity">
    <text evidence="3">Belongs to the DAMOX/DASOX family.</text>
</comment>
<evidence type="ECO:0000256" key="2">
    <source>
        <dbReference type="ARBA" id="ARBA00004253"/>
    </source>
</evidence>
<name>A0A0N1ICY8_PAPMA</name>
<comment type="subcellular location">
    <subcellularLocation>
        <location evidence="2">Peroxisome matrix</location>
    </subcellularLocation>
</comment>
<evidence type="ECO:0000256" key="1">
    <source>
        <dbReference type="ARBA" id="ARBA00001974"/>
    </source>
</evidence>
<dbReference type="EMBL" id="KQ460882">
    <property type="protein sequence ID" value="KPJ11497.1"/>
    <property type="molecule type" value="Genomic_DNA"/>
</dbReference>
<evidence type="ECO:0000313" key="9">
    <source>
        <dbReference type="EMBL" id="KPJ11497.1"/>
    </source>
</evidence>
<dbReference type="GO" id="GO:0019478">
    <property type="term" value="P:D-amino acid catabolic process"/>
    <property type="evidence" value="ECO:0007669"/>
    <property type="project" value="TreeGrafter"/>
</dbReference>
<dbReference type="PANTHER" id="PTHR11530">
    <property type="entry name" value="D-AMINO ACID OXIDASE"/>
    <property type="match status" value="1"/>
</dbReference>
<accession>A0A0N1ICY8</accession>
<evidence type="ECO:0000256" key="5">
    <source>
        <dbReference type="ARBA" id="ARBA00022827"/>
    </source>
</evidence>
<keyword evidence="10" id="KW-1185">Reference proteome</keyword>
<dbReference type="Pfam" id="PF01266">
    <property type="entry name" value="DAO"/>
    <property type="match status" value="1"/>
</dbReference>
<dbReference type="Gene3D" id="3.30.9.10">
    <property type="entry name" value="D-Amino Acid Oxidase, subunit A, domain 2"/>
    <property type="match status" value="1"/>
</dbReference>
<evidence type="ECO:0000256" key="6">
    <source>
        <dbReference type="ARBA" id="ARBA00023002"/>
    </source>
</evidence>
<sequence>MVKIAIIGAGVNGLTCALKIKEKYSDFDVTIFSEEFTPNTTGDGSGGLWYPYLCGSTSQENLTKWGSETYRFLHDLWYTGGYHISLIPIYELYRDKREVLRPRWADLVFGYRELDMRQLDHLSRMHSINYAAGRTFTTFVIQAPKLLDYLYKRYKAANGKVVKAKLSSLSDPLLMAYHVVVNCTGVGARQLVPDDRVFPIRGQIVKVKAPWLNYTIVDEDSGHYVIPNDALCVLGGTHQEHDYRRELDDENKDFIVKGCKQMIPGLKYAELIQHWAGLRPGRDEVRLETEERGGKVYIHNYGHGGSGLTLFWGCGDSVVELLGESLSSIKPSDITSKL</sequence>
<feature type="binding site" evidence="7">
    <location>
        <position position="224"/>
    </location>
    <ligand>
        <name>D-dopa</name>
        <dbReference type="ChEBI" id="CHEBI:149689"/>
    </ligand>
</feature>
<feature type="binding site" evidence="7">
    <location>
        <position position="305"/>
    </location>
    <ligand>
        <name>D-dopa</name>
        <dbReference type="ChEBI" id="CHEBI:149689"/>
    </ligand>
</feature>
<organism evidence="9 10">
    <name type="scientific">Papilio machaon</name>
    <name type="common">Old World swallowtail butterfly</name>
    <dbReference type="NCBI Taxonomy" id="76193"/>
    <lineage>
        <taxon>Eukaryota</taxon>
        <taxon>Metazoa</taxon>
        <taxon>Ecdysozoa</taxon>
        <taxon>Arthropoda</taxon>
        <taxon>Hexapoda</taxon>
        <taxon>Insecta</taxon>
        <taxon>Pterygota</taxon>
        <taxon>Neoptera</taxon>
        <taxon>Endopterygota</taxon>
        <taxon>Lepidoptera</taxon>
        <taxon>Glossata</taxon>
        <taxon>Ditrysia</taxon>
        <taxon>Papilionoidea</taxon>
        <taxon>Papilionidae</taxon>
        <taxon>Papilioninae</taxon>
        <taxon>Papilio</taxon>
    </lineage>
</organism>
<keyword evidence="6" id="KW-0560">Oxidoreductase</keyword>
<dbReference type="Proteomes" id="UP000053240">
    <property type="component" value="Unassembled WGS sequence"/>
</dbReference>
<gene>
    <name evidence="9" type="ORF">RR48_04266</name>
</gene>
<feature type="binding site" evidence="7">
    <location>
        <position position="279"/>
    </location>
    <ligand>
        <name>D-dopa</name>
        <dbReference type="ChEBI" id="CHEBI:149689"/>
    </ligand>
</feature>
<evidence type="ECO:0000256" key="4">
    <source>
        <dbReference type="ARBA" id="ARBA00022630"/>
    </source>
</evidence>
<dbReference type="PIRSF" id="PIRSF000189">
    <property type="entry name" value="D-aa_oxidase"/>
    <property type="match status" value="1"/>
</dbReference>
<dbReference type="STRING" id="76193.A0A0N1ICY8"/>
<dbReference type="InParanoid" id="A0A0N1ICY8"/>
<dbReference type="AlphaFoldDB" id="A0A0N1ICY8"/>
<dbReference type="SUPFAM" id="SSF51971">
    <property type="entry name" value="Nucleotide-binding domain"/>
    <property type="match status" value="1"/>
</dbReference>
<dbReference type="GO" id="GO:0071949">
    <property type="term" value="F:FAD binding"/>
    <property type="evidence" value="ECO:0007669"/>
    <property type="project" value="InterPro"/>
</dbReference>
<dbReference type="Gene3D" id="3.40.50.720">
    <property type="entry name" value="NAD(P)-binding Rossmann-like Domain"/>
    <property type="match status" value="1"/>
</dbReference>
<dbReference type="SUPFAM" id="SSF54373">
    <property type="entry name" value="FAD-linked reductases, C-terminal domain"/>
    <property type="match status" value="1"/>
</dbReference>
<dbReference type="OrthoDB" id="2015447at2759"/>
<proteinExistence type="inferred from homology"/>
<keyword evidence="4" id="KW-0285">Flavoprotein</keyword>
<dbReference type="KEGG" id="pmac:106714654"/>
<evidence type="ECO:0000259" key="8">
    <source>
        <dbReference type="Pfam" id="PF01266"/>
    </source>
</evidence>
<dbReference type="PANTHER" id="PTHR11530:SF11">
    <property type="entry name" value="D-ASPARTATE OXIDASE"/>
    <property type="match status" value="1"/>
</dbReference>
<dbReference type="GO" id="GO:0003884">
    <property type="term" value="F:D-amino-acid oxidase activity"/>
    <property type="evidence" value="ECO:0007669"/>
    <property type="project" value="InterPro"/>
</dbReference>
<reference evidence="9 10" key="1">
    <citation type="journal article" date="2015" name="Nat. Commun.">
        <title>Outbred genome sequencing and CRISPR/Cas9 gene editing in butterflies.</title>
        <authorList>
            <person name="Li X."/>
            <person name="Fan D."/>
            <person name="Zhang W."/>
            <person name="Liu G."/>
            <person name="Zhang L."/>
            <person name="Zhao L."/>
            <person name="Fang X."/>
            <person name="Chen L."/>
            <person name="Dong Y."/>
            <person name="Chen Y."/>
            <person name="Ding Y."/>
            <person name="Zhao R."/>
            <person name="Feng M."/>
            <person name="Zhu Y."/>
            <person name="Feng Y."/>
            <person name="Jiang X."/>
            <person name="Zhu D."/>
            <person name="Xiang H."/>
            <person name="Feng X."/>
            <person name="Li S."/>
            <person name="Wang J."/>
            <person name="Zhang G."/>
            <person name="Kronforst M.R."/>
            <person name="Wang W."/>
        </authorList>
    </citation>
    <scope>NUCLEOTIDE SEQUENCE [LARGE SCALE GENOMIC DNA]</scope>
    <source>
        <strain evidence="9">Ya'a_city_454_Pm</strain>
        <tissue evidence="9">Whole body</tissue>
    </source>
</reference>
<feature type="binding site" evidence="7">
    <location>
        <begin position="304"/>
        <end position="309"/>
    </location>
    <ligand>
        <name>FAD</name>
        <dbReference type="ChEBI" id="CHEBI:57692"/>
    </ligand>
</feature>